<dbReference type="Proteomes" id="UP000034944">
    <property type="component" value="Unassembled WGS sequence"/>
</dbReference>
<reference evidence="5 6" key="1">
    <citation type="journal article" date="2015" name="ISME J.">
        <title>Genomic and phenotypic differentiation among Methanosarcina mazei populations from Columbia River sediment.</title>
        <authorList>
            <person name="Youngblut N.D."/>
            <person name="Wirth J.S."/>
            <person name="Henriksen J.R."/>
            <person name="Smith M."/>
            <person name="Simon H."/>
            <person name="Metcalf W.W."/>
            <person name="Whitaker R.J."/>
        </authorList>
    </citation>
    <scope>NUCLEOTIDE SEQUENCE [LARGE SCALE GENOMIC DNA]</scope>
    <source>
        <strain evidence="1 6">3.H.A.1A.2</strain>
        <strain evidence="2 5">3.H.A.2.5</strain>
        <strain evidence="4 7">3.H.T.1A.1</strain>
        <strain evidence="3 8">3.H.T.1A.2</strain>
    </source>
</reference>
<dbReference type="EMBL" id="JJPQ01000139">
    <property type="protein sequence ID" value="KKG79080.1"/>
    <property type="molecule type" value="Genomic_DNA"/>
</dbReference>
<dbReference type="EMBL" id="JJPZ01000148">
    <property type="protein sequence ID" value="KKH07056.1"/>
    <property type="molecule type" value="Genomic_DNA"/>
</dbReference>
<evidence type="ECO:0000313" key="3">
    <source>
        <dbReference type="EMBL" id="KKH07056.1"/>
    </source>
</evidence>
<dbReference type="EMBL" id="JJPY01000058">
    <property type="protein sequence ID" value="KKH09090.1"/>
    <property type="molecule type" value="Genomic_DNA"/>
</dbReference>
<protein>
    <submittedName>
        <fullName evidence="3">Antitoxin</fullName>
    </submittedName>
</protein>
<evidence type="ECO:0000313" key="8">
    <source>
        <dbReference type="Proteomes" id="UP000034944"/>
    </source>
</evidence>
<dbReference type="Proteomes" id="UP000033889">
    <property type="component" value="Unassembled WGS sequence"/>
</dbReference>
<dbReference type="RefSeq" id="WP_235276298.1">
    <property type="nucleotide sequence ID" value="NZ_JJPN01000024.1"/>
</dbReference>
<comment type="caution">
    <text evidence="3">The sequence shown here is derived from an EMBL/GenBank/DDBJ whole genome shotgun (WGS) entry which is preliminary data.</text>
</comment>
<dbReference type="AlphaFoldDB" id="A0A0F8MNE6"/>
<evidence type="ECO:0000313" key="1">
    <source>
        <dbReference type="EMBL" id="KKG74678.1"/>
    </source>
</evidence>
<dbReference type="PATRIC" id="fig|2209.71.peg.4054"/>
<evidence type="ECO:0000313" key="7">
    <source>
        <dbReference type="Proteomes" id="UP000034820"/>
    </source>
</evidence>
<accession>A0A0F8MNE6</accession>
<gene>
    <name evidence="1" type="ORF">DU46_18540</name>
    <name evidence="4" type="ORF">DU51_04990</name>
    <name evidence="2" type="ORF">DU61_16125</name>
    <name evidence="3" type="ORF">DU62_18160</name>
</gene>
<name>A0A0F8MNE6_METMZ</name>
<evidence type="ECO:0000313" key="4">
    <source>
        <dbReference type="EMBL" id="KKH09090.1"/>
    </source>
</evidence>
<proteinExistence type="predicted"/>
<evidence type="ECO:0000313" key="6">
    <source>
        <dbReference type="Proteomes" id="UP000034074"/>
    </source>
</evidence>
<evidence type="ECO:0000313" key="2">
    <source>
        <dbReference type="EMBL" id="KKG79080.1"/>
    </source>
</evidence>
<sequence>MSFLIMDFHAKRKLSEVLAEIGTNPELADAIEKASRDMRKAETRKVDLDAGA</sequence>
<dbReference type="EMBL" id="JJPN01000024">
    <property type="protein sequence ID" value="KKG74678.1"/>
    <property type="molecule type" value="Genomic_DNA"/>
</dbReference>
<organism evidence="3 8">
    <name type="scientific">Methanosarcina mazei</name>
    <name type="common">Methanosarcina frisia</name>
    <dbReference type="NCBI Taxonomy" id="2209"/>
    <lineage>
        <taxon>Archaea</taxon>
        <taxon>Methanobacteriati</taxon>
        <taxon>Methanobacteriota</taxon>
        <taxon>Stenosarchaea group</taxon>
        <taxon>Methanomicrobia</taxon>
        <taxon>Methanosarcinales</taxon>
        <taxon>Methanosarcinaceae</taxon>
        <taxon>Methanosarcina</taxon>
    </lineage>
</organism>
<evidence type="ECO:0000313" key="5">
    <source>
        <dbReference type="Proteomes" id="UP000033889"/>
    </source>
</evidence>
<dbReference type="Proteomes" id="UP000034074">
    <property type="component" value="Unassembled WGS sequence"/>
</dbReference>
<dbReference type="Proteomes" id="UP000034820">
    <property type="component" value="Unassembled WGS sequence"/>
</dbReference>